<dbReference type="PANTHER" id="PTHR30250:SF11">
    <property type="entry name" value="O-ANTIGEN TRANSPORTER-RELATED"/>
    <property type="match status" value="1"/>
</dbReference>
<feature type="transmembrane region" description="Helical" evidence="6">
    <location>
        <begin position="222"/>
        <end position="245"/>
    </location>
</feature>
<comment type="subcellular location">
    <subcellularLocation>
        <location evidence="1">Cell membrane</location>
        <topology evidence="1">Multi-pass membrane protein</topology>
    </subcellularLocation>
</comment>
<evidence type="ECO:0000256" key="3">
    <source>
        <dbReference type="ARBA" id="ARBA00022692"/>
    </source>
</evidence>
<evidence type="ECO:0000256" key="6">
    <source>
        <dbReference type="SAM" id="Phobius"/>
    </source>
</evidence>
<feature type="transmembrane region" description="Helical" evidence="6">
    <location>
        <begin position="157"/>
        <end position="179"/>
    </location>
</feature>
<dbReference type="InterPro" id="IPR002797">
    <property type="entry name" value="Polysacc_synth"/>
</dbReference>
<evidence type="ECO:0000256" key="1">
    <source>
        <dbReference type="ARBA" id="ARBA00004651"/>
    </source>
</evidence>
<feature type="transmembrane region" description="Helical" evidence="6">
    <location>
        <begin position="53"/>
        <end position="74"/>
    </location>
</feature>
<feature type="transmembrane region" description="Helical" evidence="6">
    <location>
        <begin position="372"/>
        <end position="391"/>
    </location>
</feature>
<dbReference type="PANTHER" id="PTHR30250">
    <property type="entry name" value="PST FAMILY PREDICTED COLANIC ACID TRANSPORTER"/>
    <property type="match status" value="1"/>
</dbReference>
<dbReference type="Proteomes" id="UP001566476">
    <property type="component" value="Unassembled WGS sequence"/>
</dbReference>
<sequence>MADPRQDEAQERASSSTLFGRGLLYVVVAGAQLVSSAVASPVLAHVLGDPASLGTLALAISVHQLLMAVVLLGLDHAVVLRFAQDGDDRAARALATAALLAATTCTALVWVTAGWWAPAFGFTDRPVLLLTVLWTVPTAGVFVALGLLLAADRLRPYALVTLVSAVGGQVLGVVLVLAHVQTAGPTGVSRYVTGLLVADALGAVVGLCLARPRLRGALSWPVLAPAVAFGVPLVLNSLSGFVLNAGDRIVLQRLAGPAEVGRYQIAYTVGYVATQVIGLTSATWTPRFAAVADRALRWELIGATRDTIYRLLSPVVLGITLGAPVVLRVIAPATFEPAGLLVVVYVVVLSAYAGAAGSATGRMLVIERRTRLLAVVSLAVAASNIGLNLVLVPSWGASGAAVATLVAFCAQSAAQRWCARGLGTFPRATRRLHAEILLVSAVAGATVLLPQDPVTNAVRFALALACLPWCLVLLRRARRAV</sequence>
<keyword evidence="5 6" id="KW-0472">Membrane</keyword>
<keyword evidence="3 6" id="KW-0812">Transmembrane</keyword>
<comment type="caution">
    <text evidence="7">The sequence shown here is derived from an EMBL/GenBank/DDBJ whole genome shotgun (WGS) entry which is preliminary data.</text>
</comment>
<organism evidence="7 8">
    <name type="scientific">Kineococcus mangrovi</name>
    <dbReference type="NCBI Taxonomy" id="1660183"/>
    <lineage>
        <taxon>Bacteria</taxon>
        <taxon>Bacillati</taxon>
        <taxon>Actinomycetota</taxon>
        <taxon>Actinomycetes</taxon>
        <taxon>Kineosporiales</taxon>
        <taxon>Kineosporiaceae</taxon>
        <taxon>Kineococcus</taxon>
    </lineage>
</organism>
<feature type="transmembrane region" description="Helical" evidence="6">
    <location>
        <begin position="457"/>
        <end position="474"/>
    </location>
</feature>
<protein>
    <submittedName>
        <fullName evidence="7">Oligosaccharide flippase family protein</fullName>
    </submittedName>
</protein>
<evidence type="ECO:0000256" key="5">
    <source>
        <dbReference type="ARBA" id="ARBA00023136"/>
    </source>
</evidence>
<proteinExistence type="predicted"/>
<evidence type="ECO:0000313" key="7">
    <source>
        <dbReference type="EMBL" id="MEZ0490657.1"/>
    </source>
</evidence>
<feature type="transmembrane region" description="Helical" evidence="6">
    <location>
        <begin position="311"/>
        <end position="331"/>
    </location>
</feature>
<evidence type="ECO:0000313" key="8">
    <source>
        <dbReference type="Proteomes" id="UP001566476"/>
    </source>
</evidence>
<dbReference type="Pfam" id="PF01943">
    <property type="entry name" value="Polysacc_synt"/>
    <property type="match status" value="1"/>
</dbReference>
<dbReference type="InterPro" id="IPR050833">
    <property type="entry name" value="Poly_Biosynth_Transport"/>
</dbReference>
<feature type="transmembrane region" description="Helical" evidence="6">
    <location>
        <begin position="265"/>
        <end position="290"/>
    </location>
</feature>
<name>A0ABV4HW64_9ACTN</name>
<evidence type="ECO:0000256" key="4">
    <source>
        <dbReference type="ARBA" id="ARBA00022989"/>
    </source>
</evidence>
<feature type="transmembrane region" description="Helical" evidence="6">
    <location>
        <begin position="94"/>
        <end position="116"/>
    </location>
</feature>
<accession>A0ABV4HW64</accession>
<keyword evidence="4 6" id="KW-1133">Transmembrane helix</keyword>
<evidence type="ECO:0000256" key="2">
    <source>
        <dbReference type="ARBA" id="ARBA00022475"/>
    </source>
</evidence>
<feature type="transmembrane region" description="Helical" evidence="6">
    <location>
        <begin position="22"/>
        <end position="47"/>
    </location>
</feature>
<feature type="transmembrane region" description="Helical" evidence="6">
    <location>
        <begin position="128"/>
        <end position="150"/>
    </location>
</feature>
<feature type="transmembrane region" description="Helical" evidence="6">
    <location>
        <begin position="191"/>
        <end position="210"/>
    </location>
</feature>
<keyword evidence="2" id="KW-1003">Cell membrane</keyword>
<dbReference type="RefSeq" id="WP_370716715.1">
    <property type="nucleotide sequence ID" value="NZ_JBGGTQ010000001.1"/>
</dbReference>
<reference evidence="7 8" key="1">
    <citation type="submission" date="2024-07" db="EMBL/GenBank/DDBJ databases">
        <authorList>
            <person name="Thanompreechachai J."/>
            <person name="Duangmal K."/>
        </authorList>
    </citation>
    <scope>NUCLEOTIDE SEQUENCE [LARGE SCALE GENOMIC DNA]</scope>
    <source>
        <strain evidence="7 8">TBRC 1896</strain>
    </source>
</reference>
<keyword evidence="8" id="KW-1185">Reference proteome</keyword>
<dbReference type="EMBL" id="JBGGTQ010000001">
    <property type="protein sequence ID" value="MEZ0490657.1"/>
    <property type="molecule type" value="Genomic_DNA"/>
</dbReference>
<gene>
    <name evidence="7" type="ORF">AB2L28_00215</name>
</gene>
<feature type="transmembrane region" description="Helical" evidence="6">
    <location>
        <begin position="337"/>
        <end position="360"/>
    </location>
</feature>